<dbReference type="AlphaFoldDB" id="A0A176S3K5"/>
<sequence length="69" mass="8081">MSIKIALQFIQQLRADDGLKNRFLALNDSHNLENFVKLGSEVALPFTVEELKTAHKHDWAMRWLLYNIK</sequence>
<keyword evidence="2" id="KW-1185">Reference proteome</keyword>
<reference evidence="1 2" key="1">
    <citation type="submission" date="2016-05" db="EMBL/GenBank/DDBJ databases">
        <title>Single-cell genome of chain-forming Candidatus Thiomargarita nelsonii and comparison to other large sulfur-oxidizing bacteria.</title>
        <authorList>
            <person name="Winkel M."/>
            <person name="Salman V."/>
            <person name="Woyke T."/>
            <person name="Schulz-Vogt H."/>
            <person name="Richter M."/>
            <person name="Flood B."/>
            <person name="Bailey J."/>
            <person name="Amann R."/>
            <person name="Mussmann M."/>
        </authorList>
    </citation>
    <scope>NUCLEOTIDE SEQUENCE [LARGE SCALE GENOMIC DNA]</scope>
    <source>
        <strain evidence="1 2">THI036</strain>
    </source>
</reference>
<evidence type="ECO:0000313" key="2">
    <source>
        <dbReference type="Proteomes" id="UP000076962"/>
    </source>
</evidence>
<dbReference type="EMBL" id="LUTY01000843">
    <property type="protein sequence ID" value="OAD22600.1"/>
    <property type="molecule type" value="Genomic_DNA"/>
</dbReference>
<protein>
    <submittedName>
        <fullName evidence="1">Uncharacterized protein</fullName>
    </submittedName>
</protein>
<accession>A0A176S3K5</accession>
<name>A0A176S3K5_9GAMM</name>
<gene>
    <name evidence="1" type="ORF">THIOM_001586</name>
</gene>
<proteinExistence type="predicted"/>
<comment type="caution">
    <text evidence="1">The sequence shown here is derived from an EMBL/GenBank/DDBJ whole genome shotgun (WGS) entry which is preliminary data.</text>
</comment>
<organism evidence="1 2">
    <name type="scientific">Candidatus Thiomargarita nelsonii</name>
    <dbReference type="NCBI Taxonomy" id="1003181"/>
    <lineage>
        <taxon>Bacteria</taxon>
        <taxon>Pseudomonadati</taxon>
        <taxon>Pseudomonadota</taxon>
        <taxon>Gammaproteobacteria</taxon>
        <taxon>Thiotrichales</taxon>
        <taxon>Thiotrichaceae</taxon>
        <taxon>Thiomargarita</taxon>
    </lineage>
</organism>
<evidence type="ECO:0000313" key="1">
    <source>
        <dbReference type="EMBL" id="OAD22600.1"/>
    </source>
</evidence>
<dbReference type="Proteomes" id="UP000076962">
    <property type="component" value="Unassembled WGS sequence"/>
</dbReference>